<dbReference type="SUPFAM" id="SSF103473">
    <property type="entry name" value="MFS general substrate transporter"/>
    <property type="match status" value="1"/>
</dbReference>
<reference evidence="8 9" key="1">
    <citation type="submission" date="2016-10" db="EMBL/GenBank/DDBJ databases">
        <authorList>
            <person name="de Groot N.N."/>
        </authorList>
    </citation>
    <scope>NUCLEOTIDE SEQUENCE [LARGE SCALE GENOMIC DNA]</scope>
    <source>
        <strain evidence="8 9">DSM 45434</strain>
    </source>
</reference>
<feature type="transmembrane region" description="Helical" evidence="6">
    <location>
        <begin position="296"/>
        <end position="315"/>
    </location>
</feature>
<protein>
    <submittedName>
        <fullName evidence="8">Major Facilitator Superfamily protein</fullName>
    </submittedName>
</protein>
<feature type="transmembrane region" description="Helical" evidence="6">
    <location>
        <begin position="111"/>
        <end position="133"/>
    </location>
</feature>
<dbReference type="STRING" id="1203190.GCA_000312345_00592"/>
<feature type="transmembrane region" description="Helical" evidence="6">
    <location>
        <begin position="433"/>
        <end position="452"/>
    </location>
</feature>
<evidence type="ECO:0000256" key="4">
    <source>
        <dbReference type="ARBA" id="ARBA00022989"/>
    </source>
</evidence>
<evidence type="ECO:0000313" key="9">
    <source>
        <dbReference type="Proteomes" id="UP000182237"/>
    </source>
</evidence>
<feature type="transmembrane region" description="Helical" evidence="6">
    <location>
        <begin position="170"/>
        <end position="189"/>
    </location>
</feature>
<dbReference type="PANTHER" id="PTHR23501:SF154">
    <property type="entry name" value="MULTIDRUG-EFFLUX TRANSPORTER RV1634-RELATED"/>
    <property type="match status" value="1"/>
</dbReference>
<proteinExistence type="predicted"/>
<evidence type="ECO:0000256" key="3">
    <source>
        <dbReference type="ARBA" id="ARBA00022692"/>
    </source>
</evidence>
<feature type="transmembrane region" description="Helical" evidence="6">
    <location>
        <begin position="361"/>
        <end position="380"/>
    </location>
</feature>
<feature type="transmembrane region" description="Helical" evidence="6">
    <location>
        <begin position="336"/>
        <end position="355"/>
    </location>
</feature>
<dbReference type="AlphaFoldDB" id="A0A1H1LFF5"/>
<keyword evidence="4 6" id="KW-1133">Transmembrane helix</keyword>
<sequence length="458" mass="46750">MITVHASGVFSPALRVLTTALLVSVGVVAFDGLGVTTALPRIAAELGGMSTYGWAVSALMLASVAGTVIAGYLADANGPRIPILTGFAVFIAGLVMSALATTWTLFLVGRIVQGLGVGAILSMAYLLIALAYPDELKSRALALLSGAWTVPALVGPLVASALAEAAHWRWLFWLLVPLVLVGIVMLLAGMHATSATTFTHEPAGGVARQVAFSLLLAVSSGVFLIGLEMRDRLWTSLVTITGGVGLIVALQRVTPPGTLTARRGVPAGIATRATLSLSFFGIEVFLPLAMTELRDASLTMVGMTLAAGALVWAAGSLVQSHHEKKAGTHARQGDTATGLVLLTAGIATITTTLLISDVPITVAAAGWAIGGFGMGLAYNATTAQTFAETNPALAGAMSGTIQMAQTLATALIAGIGTAIIATAQPHEGGLTEGVTWILATTVAFALVTIPLSRRIATK</sequence>
<keyword evidence="5 6" id="KW-0472">Membrane</keyword>
<dbReference type="eggNOG" id="COG0477">
    <property type="taxonomic scope" value="Bacteria"/>
</dbReference>
<feature type="transmembrane region" description="Helical" evidence="6">
    <location>
        <begin position="81"/>
        <end position="105"/>
    </location>
</feature>
<dbReference type="Gene3D" id="1.20.1250.20">
    <property type="entry name" value="MFS general substrate transporter like domains"/>
    <property type="match status" value="2"/>
</dbReference>
<comment type="subcellular location">
    <subcellularLocation>
        <location evidence="1">Cell membrane</location>
        <topology evidence="1">Multi-pass membrane protein</topology>
    </subcellularLocation>
</comment>
<feature type="transmembrane region" description="Helical" evidence="6">
    <location>
        <begin position="210"/>
        <end position="227"/>
    </location>
</feature>
<dbReference type="GO" id="GO:0005886">
    <property type="term" value="C:plasma membrane"/>
    <property type="evidence" value="ECO:0007669"/>
    <property type="project" value="UniProtKB-SubCell"/>
</dbReference>
<evidence type="ECO:0000256" key="1">
    <source>
        <dbReference type="ARBA" id="ARBA00004651"/>
    </source>
</evidence>
<dbReference type="Proteomes" id="UP000182237">
    <property type="component" value="Chromosome I"/>
</dbReference>
<keyword evidence="9" id="KW-1185">Reference proteome</keyword>
<keyword evidence="3 6" id="KW-0812">Transmembrane</keyword>
<feature type="transmembrane region" description="Helical" evidence="6">
    <location>
        <begin position="401"/>
        <end position="421"/>
    </location>
</feature>
<evidence type="ECO:0000256" key="2">
    <source>
        <dbReference type="ARBA" id="ARBA00022448"/>
    </source>
</evidence>
<feature type="domain" description="Major facilitator superfamily (MFS) profile" evidence="7">
    <location>
        <begin position="17"/>
        <end position="458"/>
    </location>
</feature>
<dbReference type="InterPro" id="IPR020846">
    <property type="entry name" value="MFS_dom"/>
</dbReference>
<name>A0A1H1LFF5_9CORY</name>
<feature type="transmembrane region" description="Helical" evidence="6">
    <location>
        <begin position="12"/>
        <end position="32"/>
    </location>
</feature>
<dbReference type="EMBL" id="LT629765">
    <property type="protein sequence ID" value="SDR72765.1"/>
    <property type="molecule type" value="Genomic_DNA"/>
</dbReference>
<organism evidence="8 9">
    <name type="scientific">Corynebacterium timonense</name>
    <dbReference type="NCBI Taxonomy" id="441500"/>
    <lineage>
        <taxon>Bacteria</taxon>
        <taxon>Bacillati</taxon>
        <taxon>Actinomycetota</taxon>
        <taxon>Actinomycetes</taxon>
        <taxon>Mycobacteriales</taxon>
        <taxon>Corynebacteriaceae</taxon>
        <taxon>Corynebacterium</taxon>
    </lineage>
</organism>
<dbReference type="OrthoDB" id="3656065at2"/>
<dbReference type="GO" id="GO:0022857">
    <property type="term" value="F:transmembrane transporter activity"/>
    <property type="evidence" value="ECO:0007669"/>
    <property type="project" value="InterPro"/>
</dbReference>
<keyword evidence="2" id="KW-0813">Transport</keyword>
<dbReference type="InterPro" id="IPR036259">
    <property type="entry name" value="MFS_trans_sf"/>
</dbReference>
<feature type="transmembrane region" description="Helical" evidence="6">
    <location>
        <begin position="140"/>
        <end position="158"/>
    </location>
</feature>
<evidence type="ECO:0000256" key="5">
    <source>
        <dbReference type="ARBA" id="ARBA00023136"/>
    </source>
</evidence>
<gene>
    <name evidence="8" type="ORF">SAMN04488539_0178</name>
</gene>
<evidence type="ECO:0000256" key="6">
    <source>
        <dbReference type="SAM" id="Phobius"/>
    </source>
</evidence>
<feature type="transmembrane region" description="Helical" evidence="6">
    <location>
        <begin position="233"/>
        <end position="250"/>
    </location>
</feature>
<evidence type="ECO:0000259" key="7">
    <source>
        <dbReference type="PROSITE" id="PS50850"/>
    </source>
</evidence>
<feature type="transmembrane region" description="Helical" evidence="6">
    <location>
        <begin position="52"/>
        <end position="74"/>
    </location>
</feature>
<dbReference type="PROSITE" id="PS50850">
    <property type="entry name" value="MFS"/>
    <property type="match status" value="1"/>
</dbReference>
<dbReference type="Pfam" id="PF07690">
    <property type="entry name" value="MFS_1"/>
    <property type="match status" value="1"/>
</dbReference>
<dbReference type="InterPro" id="IPR011701">
    <property type="entry name" value="MFS"/>
</dbReference>
<evidence type="ECO:0000313" key="8">
    <source>
        <dbReference type="EMBL" id="SDR72765.1"/>
    </source>
</evidence>
<accession>A0A1H1LFF5</accession>
<dbReference type="PANTHER" id="PTHR23501">
    <property type="entry name" value="MAJOR FACILITATOR SUPERFAMILY"/>
    <property type="match status" value="1"/>
</dbReference>